<comment type="caution">
    <text evidence="2">The sequence shown here is derived from an EMBL/GenBank/DDBJ whole genome shotgun (WGS) entry which is preliminary data.</text>
</comment>
<sequence length="141" mass="15857">MAPMLVLLAEQVFLPVAVLPTLAAFIIAAGAQHRLARAKNRDLARFFARFSPVEHRWAMVLRFIDTEGRKRETRFLPTRSMELTIDDPIFTNGWIGHRDRLSIWGLTNIRTGVHRTSRALAVWPIVLTSVAIMALTAAAVL</sequence>
<keyword evidence="1" id="KW-0472">Membrane</keyword>
<keyword evidence="3" id="KW-1185">Reference proteome</keyword>
<accession>A0A7K1V1W8</accession>
<gene>
    <name evidence="2" type="ORF">GPX89_25610</name>
</gene>
<keyword evidence="1" id="KW-1133">Transmembrane helix</keyword>
<keyword evidence="1" id="KW-0812">Transmembrane</keyword>
<feature type="transmembrane region" description="Helical" evidence="1">
    <location>
        <begin position="12"/>
        <end position="31"/>
    </location>
</feature>
<evidence type="ECO:0000313" key="3">
    <source>
        <dbReference type="Proteomes" id="UP000466794"/>
    </source>
</evidence>
<dbReference type="EMBL" id="WRPP01000005">
    <property type="protein sequence ID" value="MVU80614.1"/>
    <property type="molecule type" value="Genomic_DNA"/>
</dbReference>
<feature type="transmembrane region" description="Helical" evidence="1">
    <location>
        <begin position="120"/>
        <end position="140"/>
    </location>
</feature>
<proteinExistence type="predicted"/>
<organism evidence="2 3">
    <name type="scientific">Nocardia terrae</name>
    <dbReference type="NCBI Taxonomy" id="2675851"/>
    <lineage>
        <taxon>Bacteria</taxon>
        <taxon>Bacillati</taxon>
        <taxon>Actinomycetota</taxon>
        <taxon>Actinomycetes</taxon>
        <taxon>Mycobacteriales</taxon>
        <taxon>Nocardiaceae</taxon>
        <taxon>Nocardia</taxon>
    </lineage>
</organism>
<dbReference type="Proteomes" id="UP000466794">
    <property type="component" value="Unassembled WGS sequence"/>
</dbReference>
<evidence type="ECO:0000313" key="2">
    <source>
        <dbReference type="EMBL" id="MVU80614.1"/>
    </source>
</evidence>
<reference evidence="2 3" key="1">
    <citation type="submission" date="2019-12" db="EMBL/GenBank/DDBJ databases">
        <title>Nocardia sp. nov. ET3-3 isolated from soil.</title>
        <authorList>
            <person name="Kanchanasin P."/>
            <person name="Tanasupawat S."/>
            <person name="Yuki M."/>
            <person name="Kudo T."/>
        </authorList>
    </citation>
    <scope>NUCLEOTIDE SEQUENCE [LARGE SCALE GENOMIC DNA]</scope>
    <source>
        <strain evidence="2 3">ET3-3</strain>
    </source>
</reference>
<dbReference type="AlphaFoldDB" id="A0A7K1V1W8"/>
<name>A0A7K1V1W8_9NOCA</name>
<evidence type="ECO:0000256" key="1">
    <source>
        <dbReference type="SAM" id="Phobius"/>
    </source>
</evidence>
<protein>
    <submittedName>
        <fullName evidence="2">Uncharacterized protein</fullName>
    </submittedName>
</protein>